<dbReference type="EMBL" id="KQ981625">
    <property type="protein sequence ID" value="KYN39144.1"/>
    <property type="molecule type" value="Genomic_DNA"/>
</dbReference>
<name>A0A195FGL2_9HYME</name>
<evidence type="ECO:0000313" key="2">
    <source>
        <dbReference type="EMBL" id="KYN39144.1"/>
    </source>
</evidence>
<dbReference type="Proteomes" id="UP000078541">
    <property type="component" value="Unassembled WGS sequence"/>
</dbReference>
<proteinExistence type="predicted"/>
<keyword evidence="3" id="KW-1185">Reference proteome</keyword>
<evidence type="ECO:0000313" key="3">
    <source>
        <dbReference type="Proteomes" id="UP000078541"/>
    </source>
</evidence>
<organism evidence="2 3">
    <name type="scientific">Trachymyrmex septentrionalis</name>
    <dbReference type="NCBI Taxonomy" id="34720"/>
    <lineage>
        <taxon>Eukaryota</taxon>
        <taxon>Metazoa</taxon>
        <taxon>Ecdysozoa</taxon>
        <taxon>Arthropoda</taxon>
        <taxon>Hexapoda</taxon>
        <taxon>Insecta</taxon>
        <taxon>Pterygota</taxon>
        <taxon>Neoptera</taxon>
        <taxon>Endopterygota</taxon>
        <taxon>Hymenoptera</taxon>
        <taxon>Apocrita</taxon>
        <taxon>Aculeata</taxon>
        <taxon>Formicoidea</taxon>
        <taxon>Formicidae</taxon>
        <taxon>Myrmicinae</taxon>
        <taxon>Trachymyrmex</taxon>
    </lineage>
</organism>
<keyword evidence="1" id="KW-1133">Transmembrane helix</keyword>
<keyword evidence="1" id="KW-0472">Membrane</keyword>
<dbReference type="AlphaFoldDB" id="A0A195FGL2"/>
<feature type="transmembrane region" description="Helical" evidence="1">
    <location>
        <begin position="252"/>
        <end position="271"/>
    </location>
</feature>
<protein>
    <submittedName>
        <fullName evidence="2">Uncharacterized protein</fullName>
    </submittedName>
</protein>
<keyword evidence="1" id="KW-0812">Transmembrane</keyword>
<accession>A0A195FGL2</accession>
<sequence>MRRLRLRHRTDGAQGVVQLGGGGNSVPGESTVFVITAASAVAAAAAAAAAATATAAISTAAVSTAVRTTGRTAASTATKLAQELVLVLDAPFTRPQLQHRPAKPEVEVREFERHPRTSAKIDLNVVAQPTRIHILICSERTYTTNMYRHSILIASSDSNIRTTCRMFDECYFHRIHPHTRIGSYTRPARAKQSRLRLDGRLSRAIETKRRCRAPARKSDDRLIQFRREIVQRSVKLIRTLSNWKVGRDVYHWFMNCGVLALLCNAFLGNLFSDMIRIVKYRYLFAGSELQFMTLKNYIYDGVLNIMLRKKKLGSIPNRTDRTRSPPEGAVRHRRRRRRWDCRWVANLTRVRFTFECVLSRSSFSLSFFPAPCVATPALRALTLDTRHRETLRVYLVKRCRCATGVCDTDIRTRAKRNFLAATRSIRSSIRENIDELEAREVGSVQSYSGFRDIREKLFIFLSWSSLALATFENF</sequence>
<reference evidence="2 3" key="1">
    <citation type="submission" date="2016-03" db="EMBL/GenBank/DDBJ databases">
        <title>Trachymyrmex septentrionalis WGS genome.</title>
        <authorList>
            <person name="Nygaard S."/>
            <person name="Hu H."/>
            <person name="Boomsma J."/>
            <person name="Zhang G."/>
        </authorList>
    </citation>
    <scope>NUCLEOTIDE SEQUENCE [LARGE SCALE GENOMIC DNA]</scope>
    <source>
        <strain evidence="2">Tsep2-gDNA-1</strain>
        <tissue evidence="2">Whole body</tissue>
    </source>
</reference>
<gene>
    <name evidence="2" type="ORF">ALC56_06570</name>
</gene>
<evidence type="ECO:0000256" key="1">
    <source>
        <dbReference type="SAM" id="Phobius"/>
    </source>
</evidence>